<reference evidence="2 3" key="1">
    <citation type="submission" date="2021-06" db="EMBL/GenBank/DDBJ databases">
        <title>Caerostris extrusa draft genome.</title>
        <authorList>
            <person name="Kono N."/>
            <person name="Arakawa K."/>
        </authorList>
    </citation>
    <scope>NUCLEOTIDE SEQUENCE [LARGE SCALE GENOMIC DNA]</scope>
</reference>
<gene>
    <name evidence="2" type="ORF">CEXT_649671</name>
</gene>
<dbReference type="AlphaFoldDB" id="A0AAV4T5J2"/>
<comment type="caution">
    <text evidence="2">The sequence shown here is derived from an EMBL/GenBank/DDBJ whole genome shotgun (WGS) entry which is preliminary data.</text>
</comment>
<keyword evidence="1" id="KW-1133">Transmembrane helix</keyword>
<feature type="transmembrane region" description="Helical" evidence="1">
    <location>
        <begin position="24"/>
        <end position="43"/>
    </location>
</feature>
<dbReference type="EMBL" id="BPLR01010725">
    <property type="protein sequence ID" value="GIY41550.1"/>
    <property type="molecule type" value="Genomic_DNA"/>
</dbReference>
<keyword evidence="1" id="KW-0472">Membrane</keyword>
<accession>A0AAV4T5J2</accession>
<dbReference type="Proteomes" id="UP001054945">
    <property type="component" value="Unassembled WGS sequence"/>
</dbReference>
<proteinExistence type="predicted"/>
<sequence length="100" mass="11633">MNFKDSNKFVKGFLNLRSKSVENLLTIIYFCVHYAGLTCLGNFKTKFSKTLYTLLAFIARQQITSIHVKSKFIRYMMSLAYIVSHNFGNHAERFRIPNAN</sequence>
<keyword evidence="3" id="KW-1185">Reference proteome</keyword>
<protein>
    <submittedName>
        <fullName evidence="2">Uncharacterized protein</fullName>
    </submittedName>
</protein>
<keyword evidence="1" id="KW-0812">Transmembrane</keyword>
<evidence type="ECO:0000256" key="1">
    <source>
        <dbReference type="SAM" id="Phobius"/>
    </source>
</evidence>
<organism evidence="2 3">
    <name type="scientific">Caerostris extrusa</name>
    <name type="common">Bark spider</name>
    <name type="synonym">Caerostris bankana</name>
    <dbReference type="NCBI Taxonomy" id="172846"/>
    <lineage>
        <taxon>Eukaryota</taxon>
        <taxon>Metazoa</taxon>
        <taxon>Ecdysozoa</taxon>
        <taxon>Arthropoda</taxon>
        <taxon>Chelicerata</taxon>
        <taxon>Arachnida</taxon>
        <taxon>Araneae</taxon>
        <taxon>Araneomorphae</taxon>
        <taxon>Entelegynae</taxon>
        <taxon>Araneoidea</taxon>
        <taxon>Araneidae</taxon>
        <taxon>Caerostris</taxon>
    </lineage>
</organism>
<evidence type="ECO:0000313" key="2">
    <source>
        <dbReference type="EMBL" id="GIY41550.1"/>
    </source>
</evidence>
<evidence type="ECO:0000313" key="3">
    <source>
        <dbReference type="Proteomes" id="UP001054945"/>
    </source>
</evidence>
<name>A0AAV4T5J2_CAEEX</name>